<feature type="compositionally biased region" description="Polar residues" evidence="1">
    <location>
        <begin position="240"/>
        <end position="260"/>
    </location>
</feature>
<organism evidence="2 3">
    <name type="scientific">Streptomyces boncukensis</name>
    <dbReference type="NCBI Taxonomy" id="2711219"/>
    <lineage>
        <taxon>Bacteria</taxon>
        <taxon>Bacillati</taxon>
        <taxon>Actinomycetota</taxon>
        <taxon>Actinomycetes</taxon>
        <taxon>Kitasatosporales</taxon>
        <taxon>Streptomycetaceae</taxon>
        <taxon>Streptomyces</taxon>
    </lineage>
</organism>
<dbReference type="Proteomes" id="UP000477722">
    <property type="component" value="Unassembled WGS sequence"/>
</dbReference>
<evidence type="ECO:0000256" key="1">
    <source>
        <dbReference type="SAM" id="MobiDB-lite"/>
    </source>
</evidence>
<evidence type="ECO:0000313" key="2">
    <source>
        <dbReference type="EMBL" id="NGO67022.1"/>
    </source>
</evidence>
<protein>
    <submittedName>
        <fullName evidence="2">Uncharacterized protein</fullName>
    </submittedName>
</protein>
<proteinExistence type="predicted"/>
<keyword evidence="3" id="KW-1185">Reference proteome</keyword>
<dbReference type="RefSeq" id="WP_165296687.1">
    <property type="nucleotide sequence ID" value="NZ_JAAKZZ010000005.1"/>
</dbReference>
<dbReference type="InterPro" id="IPR029044">
    <property type="entry name" value="Nucleotide-diphossugar_trans"/>
</dbReference>
<dbReference type="EMBL" id="JAAKZZ010000005">
    <property type="protein sequence ID" value="NGO67022.1"/>
    <property type="molecule type" value="Genomic_DNA"/>
</dbReference>
<feature type="region of interest" description="Disordered" evidence="1">
    <location>
        <begin position="233"/>
        <end position="260"/>
    </location>
</feature>
<reference evidence="2 3" key="1">
    <citation type="submission" date="2020-02" db="EMBL/GenBank/DDBJ databases">
        <title>Whole-genome analyses of novel actinobacteria.</title>
        <authorList>
            <person name="Sahin N."/>
            <person name="Tatar D."/>
        </authorList>
    </citation>
    <scope>NUCLEOTIDE SEQUENCE [LARGE SCALE GENOMIC DNA]</scope>
    <source>
        <strain evidence="2 3">SB3404</strain>
    </source>
</reference>
<accession>A0A6G4WQB6</accession>
<dbReference type="Gene3D" id="3.90.550.10">
    <property type="entry name" value="Spore Coat Polysaccharide Biosynthesis Protein SpsA, Chain A"/>
    <property type="match status" value="1"/>
</dbReference>
<name>A0A6G4WQB6_9ACTN</name>
<dbReference type="SUPFAM" id="SSF53448">
    <property type="entry name" value="Nucleotide-diphospho-sugar transferases"/>
    <property type="match status" value="1"/>
</dbReference>
<sequence length="260" mass="28305">MYAPYSSTLYLDADALAVRPVEPVFDLFDESDIGVVGRDITPAQENFWYGDVASMCRMANSAWLPKCNSGLMLIRLTEVTRGVFRRARHLADSYCELELHPFRRGIADEPLLAMALAESGIHAQDLAAVTSATPIGISGPLRINVLSGECTFLKSGMSVAPALIHFAADYSSDYRIAGAPYRRERCALRLVHHRGVTDTIARCIASLRYGLQYTALNTWIRIAGRAPGDPSGIFDAPKSHATSPTAISSTKQLSAPEETT</sequence>
<dbReference type="AlphaFoldDB" id="A0A6G4WQB6"/>
<gene>
    <name evidence="2" type="ORF">G5C65_01305</name>
</gene>
<evidence type="ECO:0000313" key="3">
    <source>
        <dbReference type="Proteomes" id="UP000477722"/>
    </source>
</evidence>
<comment type="caution">
    <text evidence="2">The sequence shown here is derived from an EMBL/GenBank/DDBJ whole genome shotgun (WGS) entry which is preliminary data.</text>
</comment>